<name>A0A645F428_9ZZZZ</name>
<accession>A0A645F428</accession>
<gene>
    <name evidence="1" type="ORF">SDC9_154589</name>
</gene>
<protein>
    <submittedName>
        <fullName evidence="1">Uncharacterized protein</fullName>
    </submittedName>
</protein>
<proteinExistence type="predicted"/>
<dbReference type="AlphaFoldDB" id="A0A645F428"/>
<reference evidence="1" key="1">
    <citation type="submission" date="2019-08" db="EMBL/GenBank/DDBJ databases">
        <authorList>
            <person name="Kucharzyk K."/>
            <person name="Murdoch R.W."/>
            <person name="Higgins S."/>
            <person name="Loffler F."/>
        </authorList>
    </citation>
    <scope>NUCLEOTIDE SEQUENCE</scope>
</reference>
<dbReference type="EMBL" id="VSSQ01053282">
    <property type="protein sequence ID" value="MPN07323.1"/>
    <property type="molecule type" value="Genomic_DNA"/>
</dbReference>
<comment type="caution">
    <text evidence="1">The sequence shown here is derived from an EMBL/GenBank/DDBJ whole genome shotgun (WGS) entry which is preliminary data.</text>
</comment>
<sequence>MEAFHSHLGDDLVVGVQHLGVLGGGKLEEHVAVLLLLGGQHLGALSLRLPSPGFEVLFFDGLRFRFLHILRHGFRGGLILGFCGSPELLVLLPFLYELFTGTDVEALPSLGLLTFPAVPAAFPALPGLAGFPALPGLPDLLRFPLLVGL</sequence>
<organism evidence="1">
    <name type="scientific">bioreactor metagenome</name>
    <dbReference type="NCBI Taxonomy" id="1076179"/>
    <lineage>
        <taxon>unclassified sequences</taxon>
        <taxon>metagenomes</taxon>
        <taxon>ecological metagenomes</taxon>
    </lineage>
</organism>
<evidence type="ECO:0000313" key="1">
    <source>
        <dbReference type="EMBL" id="MPN07323.1"/>
    </source>
</evidence>